<dbReference type="GO" id="GO:0016758">
    <property type="term" value="F:hexosyltransferase activity"/>
    <property type="evidence" value="ECO:0007669"/>
    <property type="project" value="InterPro"/>
</dbReference>
<dbReference type="AlphaFoldDB" id="A0AAU7MEQ8"/>
<dbReference type="GO" id="GO:0008194">
    <property type="term" value="F:UDP-glycosyltransferase activity"/>
    <property type="evidence" value="ECO:0007669"/>
    <property type="project" value="InterPro"/>
</dbReference>
<dbReference type="InterPro" id="IPR006326">
    <property type="entry name" value="UDPGT_MGT-like"/>
</dbReference>
<dbReference type="RefSeq" id="WP_350937516.1">
    <property type="nucleotide sequence ID" value="NZ_CP157762.1"/>
</dbReference>
<evidence type="ECO:0000256" key="1">
    <source>
        <dbReference type="ARBA" id="ARBA00009995"/>
    </source>
</evidence>
<evidence type="ECO:0000259" key="3">
    <source>
        <dbReference type="Pfam" id="PF06722"/>
    </source>
</evidence>
<keyword evidence="2" id="KW-0808">Transferase</keyword>
<dbReference type="Gene3D" id="3.40.50.2000">
    <property type="entry name" value="Glycogen Phosphorylase B"/>
    <property type="match status" value="2"/>
</dbReference>
<feature type="domain" description="Erythromycin biosynthesis protein CIII-like C-terminal" evidence="3">
    <location>
        <begin position="256"/>
        <end position="383"/>
    </location>
</feature>
<accession>A0AAU7MEQ8</accession>
<dbReference type="InterPro" id="IPR010610">
    <property type="entry name" value="EryCIII-like_C"/>
</dbReference>
<dbReference type="Pfam" id="PF06722">
    <property type="entry name" value="EryCIII-like_C"/>
    <property type="match status" value="1"/>
</dbReference>
<evidence type="ECO:0000313" key="4">
    <source>
        <dbReference type="EMBL" id="XBP96097.1"/>
    </source>
</evidence>
<dbReference type="NCBIfam" id="TIGR01426">
    <property type="entry name" value="MGT"/>
    <property type="match status" value="1"/>
</dbReference>
<proteinExistence type="inferred from homology"/>
<dbReference type="SUPFAM" id="SSF53756">
    <property type="entry name" value="UDP-Glycosyltransferase/glycogen phosphorylase"/>
    <property type="match status" value="1"/>
</dbReference>
<dbReference type="EMBL" id="CP157762">
    <property type="protein sequence ID" value="XBP96097.1"/>
    <property type="molecule type" value="Genomic_DNA"/>
</dbReference>
<dbReference type="EMBL" id="CP159342">
    <property type="protein sequence ID" value="XCH76801.1"/>
    <property type="molecule type" value="Genomic_DNA"/>
</dbReference>
<protein>
    <submittedName>
        <fullName evidence="4">Macrolide family glycosyltransferase</fullName>
    </submittedName>
</protein>
<dbReference type="InterPro" id="IPR002213">
    <property type="entry name" value="UDP_glucos_trans"/>
</dbReference>
<dbReference type="CDD" id="cd03784">
    <property type="entry name" value="GT1_Gtf-like"/>
    <property type="match status" value="1"/>
</dbReference>
<comment type="similarity">
    <text evidence="1">Belongs to the UDP-glycosyltransferase family.</text>
</comment>
<reference evidence="5" key="2">
    <citation type="submission" date="2024-06" db="EMBL/GenBank/DDBJ databases">
        <title>Micromonospora mangrovi CCTCC AA 2012012 genome sequences.</title>
        <authorList>
            <person name="Gao J."/>
        </authorList>
    </citation>
    <scope>NUCLEOTIDE SEQUENCE</scope>
    <source>
        <strain evidence="5">CCTCC AA 2012012</strain>
    </source>
</reference>
<organism evidence="4">
    <name type="scientific">Micromonospora sp. CCTCC AA 2012012</name>
    <dbReference type="NCBI Taxonomy" id="3111921"/>
    <lineage>
        <taxon>Bacteria</taxon>
        <taxon>Bacillati</taxon>
        <taxon>Actinomycetota</taxon>
        <taxon>Actinomycetes</taxon>
        <taxon>Micromonosporales</taxon>
        <taxon>Micromonosporaceae</taxon>
        <taxon>Micromonospora</taxon>
    </lineage>
</organism>
<dbReference type="GO" id="GO:0017000">
    <property type="term" value="P:antibiotic biosynthetic process"/>
    <property type="evidence" value="ECO:0007669"/>
    <property type="project" value="UniProtKB-ARBA"/>
</dbReference>
<dbReference type="PANTHER" id="PTHR48050:SF13">
    <property type="entry name" value="STEROL 3-BETA-GLUCOSYLTRANSFERASE UGT80A2"/>
    <property type="match status" value="1"/>
</dbReference>
<evidence type="ECO:0000313" key="5">
    <source>
        <dbReference type="EMBL" id="XCH76801.1"/>
    </source>
</evidence>
<name>A0AAU7MEQ8_9ACTN</name>
<evidence type="ECO:0000256" key="2">
    <source>
        <dbReference type="ARBA" id="ARBA00022679"/>
    </source>
</evidence>
<dbReference type="InterPro" id="IPR050426">
    <property type="entry name" value="Glycosyltransferase_28"/>
</dbReference>
<dbReference type="PANTHER" id="PTHR48050">
    <property type="entry name" value="STEROL 3-BETA-GLUCOSYLTRANSFERASE"/>
    <property type="match status" value="1"/>
</dbReference>
<gene>
    <name evidence="5" type="ORF">ABUL08_12125</name>
    <name evidence="4" type="ORF">VK199_12075</name>
</gene>
<reference evidence="4" key="1">
    <citation type="submission" date="2024-01" db="EMBL/GenBank/DDBJ databases">
        <title>The genome sequence of Micromonospora mangrovi CCTCC AA 2012012.</title>
        <authorList>
            <person name="Gao J."/>
        </authorList>
    </citation>
    <scope>NUCLEOTIDE SEQUENCE</scope>
    <source>
        <strain evidence="4">CCTCC AA 2012012</strain>
    </source>
</reference>
<dbReference type="FunFam" id="3.40.50.2000:FF:000072">
    <property type="entry name" value="Glycosyl transferase"/>
    <property type="match status" value="1"/>
</dbReference>
<sequence length="408" mass="44456">MTHVAIFMFPGYGHVNPTLELSRHLVAAGHRVTYVVEERHTASVTAVGARVVDYAWRRDATGHGAVSGEDIGALGLAFLRESIEVILPRALAAFAADVPDLVLYDLESFFTARTAARRWGRPTGQLFPYVASNEHFSLALEVFDGAGEHVQQCIDLVTAQLTADGREPDEVWSFLANFDRRNLALLPREFQPRGETFDERYTFVGHSFATDQPGTGSWRHPSGTGPVALITLGTEVNDRPEFFRTCGAAFADGRWHVVMTVGPGNLPATGSGPAHLEVHEWLPFRAVLPHAAVVVCHGGMGSVLESLFFGRPLVIVPHTPEQTLNGARVAELGLGRVLPRDEFDAERLRATVEQVADDPGIRDRVARMREAMLAAGGPARAAEVVEGWLRERPDADWALSGHAVEGVQ</sequence>